<gene>
    <name evidence="1" type="ORF">ASPZODRAFT_137335</name>
</gene>
<name>A0A1L9S5K7_9EURO</name>
<dbReference type="EMBL" id="KV878360">
    <property type="protein sequence ID" value="OJJ42427.1"/>
    <property type="molecule type" value="Genomic_DNA"/>
</dbReference>
<keyword evidence="2" id="KW-1185">Reference proteome</keyword>
<dbReference type="STRING" id="1073090.A0A1L9S5K7"/>
<sequence>MDLSLQLVRSHMFRRASRPLTSFHITGGARFARHFHRVTTDFITHDVKGHLITNKVPVIIGNPGETYVLIDQGVSSALRAASPCTAASAASAEDRCKLTYFHDSQHFGFKSSSYPRLYVPSQIPHPTKSNTSPATLYLSGKMYEIVLDGTDDANFAEKASVTGRSLASVLHQLKDM</sequence>
<evidence type="ECO:0000313" key="1">
    <source>
        <dbReference type="EMBL" id="OJJ42427.1"/>
    </source>
</evidence>
<dbReference type="Proteomes" id="UP000184188">
    <property type="component" value="Unassembled WGS sequence"/>
</dbReference>
<dbReference type="OrthoDB" id="5330139at2759"/>
<accession>A0A1L9S5K7</accession>
<dbReference type="VEuPathDB" id="FungiDB:ASPZODRAFT_137335"/>
<organism evidence="1 2">
    <name type="scientific">Penicilliopsis zonata CBS 506.65</name>
    <dbReference type="NCBI Taxonomy" id="1073090"/>
    <lineage>
        <taxon>Eukaryota</taxon>
        <taxon>Fungi</taxon>
        <taxon>Dikarya</taxon>
        <taxon>Ascomycota</taxon>
        <taxon>Pezizomycotina</taxon>
        <taxon>Eurotiomycetes</taxon>
        <taxon>Eurotiomycetidae</taxon>
        <taxon>Eurotiales</taxon>
        <taxon>Aspergillaceae</taxon>
        <taxon>Penicilliopsis</taxon>
    </lineage>
</organism>
<evidence type="ECO:0000313" key="2">
    <source>
        <dbReference type="Proteomes" id="UP000184188"/>
    </source>
</evidence>
<dbReference type="AlphaFoldDB" id="A0A1L9S5K7"/>
<proteinExistence type="predicted"/>
<dbReference type="RefSeq" id="XP_022576937.1">
    <property type="nucleotide sequence ID" value="XM_022724286.1"/>
</dbReference>
<protein>
    <submittedName>
        <fullName evidence="1">Uncharacterized protein</fullName>
    </submittedName>
</protein>
<dbReference type="GeneID" id="34610751"/>
<reference evidence="2" key="1">
    <citation type="journal article" date="2017" name="Genome Biol.">
        <title>Comparative genomics reveals high biological diversity and specific adaptations in the industrially and medically important fungal genus Aspergillus.</title>
        <authorList>
            <person name="de Vries R.P."/>
            <person name="Riley R."/>
            <person name="Wiebenga A."/>
            <person name="Aguilar-Osorio G."/>
            <person name="Amillis S."/>
            <person name="Uchima C.A."/>
            <person name="Anderluh G."/>
            <person name="Asadollahi M."/>
            <person name="Askin M."/>
            <person name="Barry K."/>
            <person name="Battaglia E."/>
            <person name="Bayram O."/>
            <person name="Benocci T."/>
            <person name="Braus-Stromeyer S.A."/>
            <person name="Caldana C."/>
            <person name="Canovas D."/>
            <person name="Cerqueira G.C."/>
            <person name="Chen F."/>
            <person name="Chen W."/>
            <person name="Choi C."/>
            <person name="Clum A."/>
            <person name="Dos Santos R.A."/>
            <person name="Damasio A.R."/>
            <person name="Diallinas G."/>
            <person name="Emri T."/>
            <person name="Fekete E."/>
            <person name="Flipphi M."/>
            <person name="Freyberg S."/>
            <person name="Gallo A."/>
            <person name="Gournas C."/>
            <person name="Habgood R."/>
            <person name="Hainaut M."/>
            <person name="Harispe M.L."/>
            <person name="Henrissat B."/>
            <person name="Hilden K.S."/>
            <person name="Hope R."/>
            <person name="Hossain A."/>
            <person name="Karabika E."/>
            <person name="Karaffa L."/>
            <person name="Karanyi Z."/>
            <person name="Krasevec N."/>
            <person name="Kuo A."/>
            <person name="Kusch H."/>
            <person name="LaButti K."/>
            <person name="Lagendijk E.L."/>
            <person name="Lapidus A."/>
            <person name="Levasseur A."/>
            <person name="Lindquist E."/>
            <person name="Lipzen A."/>
            <person name="Logrieco A.F."/>
            <person name="MacCabe A."/>
            <person name="Maekelae M.R."/>
            <person name="Malavazi I."/>
            <person name="Melin P."/>
            <person name="Meyer V."/>
            <person name="Mielnichuk N."/>
            <person name="Miskei M."/>
            <person name="Molnar A.P."/>
            <person name="Mule G."/>
            <person name="Ngan C.Y."/>
            <person name="Orejas M."/>
            <person name="Orosz E."/>
            <person name="Ouedraogo J.P."/>
            <person name="Overkamp K.M."/>
            <person name="Park H.-S."/>
            <person name="Perrone G."/>
            <person name="Piumi F."/>
            <person name="Punt P.J."/>
            <person name="Ram A.F."/>
            <person name="Ramon A."/>
            <person name="Rauscher S."/>
            <person name="Record E."/>
            <person name="Riano-Pachon D.M."/>
            <person name="Robert V."/>
            <person name="Roehrig J."/>
            <person name="Ruller R."/>
            <person name="Salamov A."/>
            <person name="Salih N.S."/>
            <person name="Samson R.A."/>
            <person name="Sandor E."/>
            <person name="Sanguinetti M."/>
            <person name="Schuetze T."/>
            <person name="Sepcic K."/>
            <person name="Shelest E."/>
            <person name="Sherlock G."/>
            <person name="Sophianopoulou V."/>
            <person name="Squina F.M."/>
            <person name="Sun H."/>
            <person name="Susca A."/>
            <person name="Todd R.B."/>
            <person name="Tsang A."/>
            <person name="Unkles S.E."/>
            <person name="van de Wiele N."/>
            <person name="van Rossen-Uffink D."/>
            <person name="Oliveira J.V."/>
            <person name="Vesth T.C."/>
            <person name="Visser J."/>
            <person name="Yu J.-H."/>
            <person name="Zhou M."/>
            <person name="Andersen M.R."/>
            <person name="Archer D.B."/>
            <person name="Baker S.E."/>
            <person name="Benoit I."/>
            <person name="Brakhage A.A."/>
            <person name="Braus G.H."/>
            <person name="Fischer R."/>
            <person name="Frisvad J.C."/>
            <person name="Goldman G.H."/>
            <person name="Houbraken J."/>
            <person name="Oakley B."/>
            <person name="Pocsi I."/>
            <person name="Scazzocchio C."/>
            <person name="Seiboth B."/>
            <person name="vanKuyk P.A."/>
            <person name="Wortman J."/>
            <person name="Dyer P.S."/>
            <person name="Grigoriev I.V."/>
        </authorList>
    </citation>
    <scope>NUCLEOTIDE SEQUENCE [LARGE SCALE GENOMIC DNA]</scope>
    <source>
        <strain evidence="2">CBS 506.65</strain>
    </source>
</reference>